<reference evidence="6 7" key="1">
    <citation type="submission" date="2018-04" db="EMBL/GenBank/DDBJ databases">
        <title>Genomic Encyclopedia of Archaeal and Bacterial Type Strains, Phase II (KMG-II): from individual species to whole genera.</title>
        <authorList>
            <person name="Goeker M."/>
        </authorList>
    </citation>
    <scope>NUCLEOTIDE SEQUENCE [LARGE SCALE GENOMIC DNA]</scope>
    <source>
        <strain evidence="6 7">DSM 45787</strain>
    </source>
</reference>
<dbReference type="GO" id="GO:0015833">
    <property type="term" value="P:peptide transport"/>
    <property type="evidence" value="ECO:0007669"/>
    <property type="project" value="TreeGrafter"/>
</dbReference>
<dbReference type="RefSeq" id="WP_108023766.1">
    <property type="nucleotide sequence ID" value="NZ_QBKR01000013.1"/>
</dbReference>
<comment type="similarity">
    <text evidence="2">Belongs to the bacterial solute-binding protein 5 family.</text>
</comment>
<dbReference type="OrthoDB" id="9796817at2"/>
<evidence type="ECO:0000259" key="5">
    <source>
        <dbReference type="Pfam" id="PF00496"/>
    </source>
</evidence>
<dbReference type="Gene3D" id="3.40.190.10">
    <property type="entry name" value="Periplasmic binding protein-like II"/>
    <property type="match status" value="1"/>
</dbReference>
<accession>A0A2T6BSL3</accession>
<dbReference type="PROSITE" id="PS51257">
    <property type="entry name" value="PROKAR_LIPOPROTEIN"/>
    <property type="match status" value="1"/>
</dbReference>
<dbReference type="PANTHER" id="PTHR30290">
    <property type="entry name" value="PERIPLASMIC BINDING COMPONENT OF ABC TRANSPORTER"/>
    <property type="match status" value="1"/>
</dbReference>
<proteinExistence type="inferred from homology"/>
<comment type="caution">
    <text evidence="6">The sequence shown here is derived from an EMBL/GenBank/DDBJ whole genome shotgun (WGS) entry which is preliminary data.</text>
</comment>
<evidence type="ECO:0000313" key="7">
    <source>
        <dbReference type="Proteomes" id="UP000244240"/>
    </source>
</evidence>
<evidence type="ECO:0000313" key="6">
    <source>
        <dbReference type="EMBL" id="PTX59063.1"/>
    </source>
</evidence>
<dbReference type="InterPro" id="IPR023765">
    <property type="entry name" value="SBP_5_CS"/>
</dbReference>
<comment type="subcellular location">
    <subcellularLocation>
        <location evidence="1">Cell membrane</location>
        <topology evidence="1">Lipid-anchor</topology>
    </subcellularLocation>
</comment>
<dbReference type="Gene3D" id="3.90.76.10">
    <property type="entry name" value="Dipeptide-binding Protein, Domain 1"/>
    <property type="match status" value="1"/>
</dbReference>
<dbReference type="Proteomes" id="UP000244240">
    <property type="component" value="Unassembled WGS sequence"/>
</dbReference>
<evidence type="ECO:0000256" key="2">
    <source>
        <dbReference type="ARBA" id="ARBA00005695"/>
    </source>
</evidence>
<dbReference type="Gene3D" id="3.10.105.10">
    <property type="entry name" value="Dipeptide-binding Protein, Domain 3"/>
    <property type="match status" value="1"/>
</dbReference>
<feature type="domain" description="Solute-binding protein family 5" evidence="5">
    <location>
        <begin position="80"/>
        <end position="452"/>
    </location>
</feature>
<dbReference type="InterPro" id="IPR039424">
    <property type="entry name" value="SBP_5"/>
</dbReference>
<dbReference type="Pfam" id="PF00496">
    <property type="entry name" value="SBP_bac_5"/>
    <property type="match status" value="1"/>
</dbReference>
<dbReference type="InterPro" id="IPR030678">
    <property type="entry name" value="Peptide/Ni-bd"/>
</dbReference>
<dbReference type="PROSITE" id="PS01040">
    <property type="entry name" value="SBP_BACTERIAL_5"/>
    <property type="match status" value="1"/>
</dbReference>
<keyword evidence="4" id="KW-0732">Signal</keyword>
<dbReference type="InterPro" id="IPR000914">
    <property type="entry name" value="SBP_5_dom"/>
</dbReference>
<evidence type="ECO:0000256" key="1">
    <source>
        <dbReference type="ARBA" id="ARBA00004193"/>
    </source>
</evidence>
<gene>
    <name evidence="6" type="ORF">C8P63_1138</name>
</gene>
<evidence type="ECO:0000256" key="3">
    <source>
        <dbReference type="ARBA" id="ARBA00022448"/>
    </source>
</evidence>
<dbReference type="GO" id="GO:0042597">
    <property type="term" value="C:periplasmic space"/>
    <property type="evidence" value="ECO:0007669"/>
    <property type="project" value="UniProtKB-ARBA"/>
</dbReference>
<dbReference type="GO" id="GO:1904680">
    <property type="term" value="F:peptide transmembrane transporter activity"/>
    <property type="evidence" value="ECO:0007669"/>
    <property type="project" value="TreeGrafter"/>
</dbReference>
<dbReference type="AlphaFoldDB" id="A0A2T6BSL3"/>
<sequence length="537" mass="60338">MKIHKSLWIAIGFVLVLSTVLAGCGGGGSNAGGQGKTLIYGRGADSPKLDPALVTDGESFRVTENVMETLVDYEKDSMDVRPALATKWETSDGGKTWTFHLRKDVKFHDGTDFNAEAVVFNFERWMNQEHKSGKKDDFTYYASMFGGFKGDEGHLIESVKAVDDYTVEFKLKEPQGPFLQNLAMSPFAIASPKAVKEDPGKFAQHPVGTGPFKFKSWKKGDSITIVKNEDYWQKGLPKLDQVIFKSIPDNSARLTALQSGDIDVMDGLNPDDAKTVEQNDKLQLFKRPPNNVGYLAFNMEEKPFDDKKVRQAINHAVNKEGLIKSFYADLAEPAKNPMPPSMWGYNDEIEPYEYNLEKAKKLLKEAGYEDGFEVEFYAMPEPRPYMPDGKKIAEYIQADLKKIGIKAKIVSPEWQSYLEATEEGKHDMALLGWTGDNGDPDNFLYVLLDKDNARIPAQNIAFYKSDKLHDILIKAQRETDKAKRTELYKEAQEIIREDAPWVPLVHATPPLAAQSYVKNYVPHPKGSDSLAEVDIQK</sequence>
<dbReference type="CDD" id="cd08493">
    <property type="entry name" value="PBP2_DppA_like"/>
    <property type="match status" value="1"/>
</dbReference>
<organism evidence="6 7">
    <name type="scientific">Melghirimyces profundicolus</name>
    <dbReference type="NCBI Taxonomy" id="1242148"/>
    <lineage>
        <taxon>Bacteria</taxon>
        <taxon>Bacillati</taxon>
        <taxon>Bacillota</taxon>
        <taxon>Bacilli</taxon>
        <taxon>Bacillales</taxon>
        <taxon>Thermoactinomycetaceae</taxon>
        <taxon>Melghirimyces</taxon>
    </lineage>
</organism>
<dbReference type="PIRSF" id="PIRSF002741">
    <property type="entry name" value="MppA"/>
    <property type="match status" value="1"/>
</dbReference>
<dbReference type="SUPFAM" id="SSF53850">
    <property type="entry name" value="Periplasmic binding protein-like II"/>
    <property type="match status" value="1"/>
</dbReference>
<evidence type="ECO:0000256" key="4">
    <source>
        <dbReference type="ARBA" id="ARBA00022729"/>
    </source>
</evidence>
<dbReference type="EMBL" id="QBKR01000013">
    <property type="protein sequence ID" value="PTX59063.1"/>
    <property type="molecule type" value="Genomic_DNA"/>
</dbReference>
<name>A0A2T6BSL3_9BACL</name>
<protein>
    <submittedName>
        <fullName evidence="6">Peptide/nickel transport system substrate-binding protein</fullName>
    </submittedName>
</protein>
<dbReference type="PANTHER" id="PTHR30290:SF9">
    <property type="entry name" value="OLIGOPEPTIDE-BINDING PROTEIN APPA"/>
    <property type="match status" value="1"/>
</dbReference>
<keyword evidence="3" id="KW-0813">Transport</keyword>
<keyword evidence="7" id="KW-1185">Reference proteome</keyword>
<dbReference type="GO" id="GO:0043190">
    <property type="term" value="C:ATP-binding cassette (ABC) transporter complex"/>
    <property type="evidence" value="ECO:0007669"/>
    <property type="project" value="InterPro"/>
</dbReference>